<dbReference type="AlphaFoldDB" id="A0AA39GP41"/>
<evidence type="ECO:0000313" key="2">
    <source>
        <dbReference type="EMBL" id="KAK0390801.1"/>
    </source>
</evidence>
<reference evidence="2" key="1">
    <citation type="submission" date="2022-10" db="EMBL/GenBank/DDBJ databases">
        <title>Determination and structural analysis of whole genome sequence of Sarocladium strictum F4-1.</title>
        <authorList>
            <person name="Hu L."/>
            <person name="Jiang Y."/>
        </authorList>
    </citation>
    <scope>NUCLEOTIDE SEQUENCE</scope>
    <source>
        <strain evidence="2">F4-1</strain>
    </source>
</reference>
<feature type="region of interest" description="Disordered" evidence="1">
    <location>
        <begin position="1"/>
        <end position="21"/>
    </location>
</feature>
<protein>
    <recommendedName>
        <fullName evidence="4">MYND-type zinc finger protein samB</fullName>
    </recommendedName>
</protein>
<proteinExistence type="predicted"/>
<accession>A0AA39GP41</accession>
<evidence type="ECO:0008006" key="4">
    <source>
        <dbReference type="Google" id="ProtNLM"/>
    </source>
</evidence>
<evidence type="ECO:0000313" key="3">
    <source>
        <dbReference type="Proteomes" id="UP001175261"/>
    </source>
</evidence>
<evidence type="ECO:0000256" key="1">
    <source>
        <dbReference type="SAM" id="MobiDB-lite"/>
    </source>
</evidence>
<dbReference type="Proteomes" id="UP001175261">
    <property type="component" value="Unassembled WGS sequence"/>
</dbReference>
<name>A0AA39GP41_SARSR</name>
<gene>
    <name evidence="2" type="ORF">NLU13_0304</name>
</gene>
<keyword evidence="3" id="KW-1185">Reference proteome</keyword>
<sequence>MAEVASETTLPKPWHDLENARRQRRKLQEEIEKIRATCQAEDGSKHLTECEKCYHKSLDLLQSSYCEPSEKTWLSGRTTLKDDITARIQSLKEGESSLADVEERLDQEKNAWYREVLLESPDLLDLGYNDVRREDLIAALSDPECHIDDIINPVWDSLDKPEKWSEDLEAFIEKVSAADGNANALKAVYATELFKHKTTGAALDHAQPYLDAFEGEGGADVQSLDQVLETLIRDISAGKSTGSQRITLRKRLDELSRAKTAFEQNKAAQAKSRSAAGAREAAAKALLEPLPHCYTCQGNVENTQVLSCSHCQLALQMAGEEGKPDHKLTVYCSEDCLQKGQAKHEEETHECAAKEQCRSRILVSEDVDMDVDSQILSSVACAQCVEEKELKVFCSSACADANMADHRQSKHNVKTDPDDSTGTYTPMEDVVKMLDEATSGLKVEWHV</sequence>
<comment type="caution">
    <text evidence="2">The sequence shown here is derived from an EMBL/GenBank/DDBJ whole genome shotgun (WGS) entry which is preliminary data.</text>
</comment>
<organism evidence="2 3">
    <name type="scientific">Sarocladium strictum</name>
    <name type="common">Black bundle disease fungus</name>
    <name type="synonym">Acremonium strictum</name>
    <dbReference type="NCBI Taxonomy" id="5046"/>
    <lineage>
        <taxon>Eukaryota</taxon>
        <taxon>Fungi</taxon>
        <taxon>Dikarya</taxon>
        <taxon>Ascomycota</taxon>
        <taxon>Pezizomycotina</taxon>
        <taxon>Sordariomycetes</taxon>
        <taxon>Hypocreomycetidae</taxon>
        <taxon>Hypocreales</taxon>
        <taxon>Sarocladiaceae</taxon>
        <taxon>Sarocladium</taxon>
    </lineage>
</organism>
<dbReference type="EMBL" id="JAPDFR010000001">
    <property type="protein sequence ID" value="KAK0390801.1"/>
    <property type="molecule type" value="Genomic_DNA"/>
</dbReference>